<dbReference type="EMBL" id="JADCUA010000021">
    <property type="protein sequence ID" value="KAH9832500.1"/>
    <property type="molecule type" value="Genomic_DNA"/>
</dbReference>
<dbReference type="GeneID" id="71998061"/>
<dbReference type="InterPro" id="IPR011333">
    <property type="entry name" value="SKP1/BTB/POZ_sf"/>
</dbReference>
<dbReference type="CDD" id="cd18186">
    <property type="entry name" value="BTB_POZ_ZBTB_KLHL-like"/>
    <property type="match status" value="1"/>
</dbReference>
<organism evidence="2 3">
    <name type="scientific">Rhodofomes roseus</name>
    <dbReference type="NCBI Taxonomy" id="34475"/>
    <lineage>
        <taxon>Eukaryota</taxon>
        <taxon>Fungi</taxon>
        <taxon>Dikarya</taxon>
        <taxon>Basidiomycota</taxon>
        <taxon>Agaricomycotina</taxon>
        <taxon>Agaricomycetes</taxon>
        <taxon>Polyporales</taxon>
        <taxon>Rhodofomes</taxon>
    </lineage>
</organism>
<comment type="caution">
    <text evidence="2">The sequence shown here is derived from an EMBL/GenBank/DDBJ whole genome shotgun (WGS) entry which is preliminary data.</text>
</comment>
<name>A0ABQ8K673_9APHY</name>
<dbReference type="RefSeq" id="XP_047775418.1">
    <property type="nucleotide sequence ID" value="XM_047917329.1"/>
</dbReference>
<evidence type="ECO:0000259" key="1">
    <source>
        <dbReference type="PROSITE" id="PS50097"/>
    </source>
</evidence>
<dbReference type="PROSITE" id="PS50097">
    <property type="entry name" value="BTB"/>
    <property type="match status" value="1"/>
</dbReference>
<proteinExistence type="predicted"/>
<dbReference type="Pfam" id="PF00651">
    <property type="entry name" value="BTB"/>
    <property type="match status" value="1"/>
</dbReference>
<dbReference type="Gene3D" id="3.30.710.10">
    <property type="entry name" value="Potassium Channel Kv1.1, Chain A"/>
    <property type="match status" value="1"/>
</dbReference>
<evidence type="ECO:0000313" key="2">
    <source>
        <dbReference type="EMBL" id="KAH9832500.1"/>
    </source>
</evidence>
<gene>
    <name evidence="2" type="ORF">C8Q71DRAFT_255663</name>
</gene>
<dbReference type="InterPro" id="IPR000210">
    <property type="entry name" value="BTB/POZ_dom"/>
</dbReference>
<dbReference type="PANTHER" id="PTHR22744:SF14">
    <property type="entry name" value="BTB DOMAIN-CONTAINING PROTEIN-RELATED"/>
    <property type="match status" value="1"/>
</dbReference>
<accession>A0ABQ8K673</accession>
<reference evidence="2 3" key="1">
    <citation type="journal article" date="2021" name="Environ. Microbiol.">
        <title>Gene family expansions and transcriptome signatures uncover fungal adaptations to wood decay.</title>
        <authorList>
            <person name="Hage H."/>
            <person name="Miyauchi S."/>
            <person name="Viragh M."/>
            <person name="Drula E."/>
            <person name="Min B."/>
            <person name="Chaduli D."/>
            <person name="Navarro D."/>
            <person name="Favel A."/>
            <person name="Norest M."/>
            <person name="Lesage-Meessen L."/>
            <person name="Balint B."/>
            <person name="Merenyi Z."/>
            <person name="de Eugenio L."/>
            <person name="Morin E."/>
            <person name="Martinez A.T."/>
            <person name="Baldrian P."/>
            <person name="Stursova M."/>
            <person name="Martinez M.J."/>
            <person name="Novotny C."/>
            <person name="Magnuson J.K."/>
            <person name="Spatafora J.W."/>
            <person name="Maurice S."/>
            <person name="Pangilinan J."/>
            <person name="Andreopoulos W."/>
            <person name="LaButti K."/>
            <person name="Hundley H."/>
            <person name="Na H."/>
            <person name="Kuo A."/>
            <person name="Barry K."/>
            <person name="Lipzen A."/>
            <person name="Henrissat B."/>
            <person name="Riley R."/>
            <person name="Ahrendt S."/>
            <person name="Nagy L.G."/>
            <person name="Grigoriev I.V."/>
            <person name="Martin F."/>
            <person name="Rosso M.N."/>
        </authorList>
    </citation>
    <scope>NUCLEOTIDE SEQUENCE [LARGE SCALE GENOMIC DNA]</scope>
    <source>
        <strain evidence="2 3">CIRM-BRFM 1785</strain>
    </source>
</reference>
<feature type="domain" description="BTB" evidence="1">
    <location>
        <begin position="25"/>
        <end position="94"/>
    </location>
</feature>
<dbReference type="PANTHER" id="PTHR22744">
    <property type="entry name" value="HELIX LOOP HELIX PROTEIN 21-RELATED"/>
    <property type="match status" value="1"/>
</dbReference>
<evidence type="ECO:0000313" key="3">
    <source>
        <dbReference type="Proteomes" id="UP000814176"/>
    </source>
</evidence>
<keyword evidence="3" id="KW-1185">Reference proteome</keyword>
<dbReference type="Proteomes" id="UP000814176">
    <property type="component" value="Unassembled WGS sequence"/>
</dbReference>
<sequence length="349" mass="39650">MSAEARAATYRTTDWLVKPLWFDDGNVILVADGLHFRVHKSMLSMHSPVFRDMFKLPQSDTGKKSASEFNPDNLDVVRMPDNGYQFIYLLKAIYERSFFQANKAVGFSDEIATSIIVLADKYDMQDLYREATHRLSGLPYPTTFAAFEVRQARPHTTPAHSPKARRVNITLEPFFLINAARRLQTRELLKMLPIAFYFATSMTTEALTDGVARKVLHKTLGDYGREVLDPEDTRRCIEAKPKLVKASQDATRCFSLDTANLSPACAAKQRRSPCLVALERLSQAAAGADLANNTSPLKSREGWFDKRCTDAPMNKLCKDCQAHIKRLHKEAREKVWNDLKKLYDLEAWP</sequence>
<protein>
    <recommendedName>
        <fullName evidence="1">BTB domain-containing protein</fullName>
    </recommendedName>
</protein>
<dbReference type="SMART" id="SM00225">
    <property type="entry name" value="BTB"/>
    <property type="match status" value="1"/>
</dbReference>
<dbReference type="SUPFAM" id="SSF54695">
    <property type="entry name" value="POZ domain"/>
    <property type="match status" value="1"/>
</dbReference>